<dbReference type="AlphaFoldDB" id="A0AB39TAK1"/>
<protein>
    <submittedName>
        <fullName evidence="2">DUF3040 domain-containing protein</fullName>
    </submittedName>
</protein>
<dbReference type="EMBL" id="CP163444">
    <property type="protein sequence ID" value="XDQ75246.1"/>
    <property type="molecule type" value="Genomic_DNA"/>
</dbReference>
<reference evidence="2" key="1">
    <citation type="submission" date="2024-07" db="EMBL/GenBank/DDBJ databases">
        <authorList>
            <person name="Yu S.T."/>
        </authorList>
    </citation>
    <scope>NUCLEOTIDE SEQUENCE</scope>
    <source>
        <strain evidence="2">R44</strain>
    </source>
</reference>
<gene>
    <name evidence="2" type="ORF">AB5J54_34045</name>
</gene>
<proteinExistence type="predicted"/>
<feature type="transmembrane region" description="Helical" evidence="1">
    <location>
        <begin position="79"/>
        <end position="99"/>
    </location>
</feature>
<evidence type="ECO:0000313" key="2">
    <source>
        <dbReference type="EMBL" id="XDQ75246.1"/>
    </source>
</evidence>
<sequence length="113" mass="12778">MDEAGLSAYERRVLAEIEEELDRDESLARRLRTMRRAPRPHVPSMAGLRRHLSFLGLAVLGATTLALLVLAVVTEAPVLIWAFGAVWLLTLVATLIRVVRRTRRRGVEPRKKE</sequence>
<keyword evidence="1" id="KW-1133">Transmembrane helix</keyword>
<keyword evidence="1" id="KW-0812">Transmembrane</keyword>
<dbReference type="InterPro" id="IPR021401">
    <property type="entry name" value="DUF3040"/>
</dbReference>
<name>A0AB39TAK1_9ACTN</name>
<accession>A0AB39TAK1</accession>
<evidence type="ECO:0000256" key="1">
    <source>
        <dbReference type="SAM" id="Phobius"/>
    </source>
</evidence>
<dbReference type="Pfam" id="PF11239">
    <property type="entry name" value="DUF3040"/>
    <property type="match status" value="1"/>
</dbReference>
<dbReference type="RefSeq" id="WP_369147768.1">
    <property type="nucleotide sequence ID" value="NZ_CP163444.1"/>
</dbReference>
<feature type="transmembrane region" description="Helical" evidence="1">
    <location>
        <begin position="52"/>
        <end position="73"/>
    </location>
</feature>
<organism evidence="2">
    <name type="scientific">Streptomyces sp. R44</name>
    <dbReference type="NCBI Taxonomy" id="3238633"/>
    <lineage>
        <taxon>Bacteria</taxon>
        <taxon>Bacillati</taxon>
        <taxon>Actinomycetota</taxon>
        <taxon>Actinomycetes</taxon>
        <taxon>Kitasatosporales</taxon>
        <taxon>Streptomycetaceae</taxon>
        <taxon>Streptomyces</taxon>
    </lineage>
</organism>
<keyword evidence="1" id="KW-0472">Membrane</keyword>